<keyword evidence="1" id="KW-1133">Transmembrane helix</keyword>
<feature type="transmembrane region" description="Helical" evidence="1">
    <location>
        <begin position="34"/>
        <end position="54"/>
    </location>
</feature>
<keyword evidence="1" id="KW-0812">Transmembrane</keyword>
<feature type="transmembrane region" description="Helical" evidence="1">
    <location>
        <begin position="90"/>
        <end position="111"/>
    </location>
</feature>
<evidence type="ECO:0000256" key="1">
    <source>
        <dbReference type="SAM" id="Phobius"/>
    </source>
</evidence>
<reference evidence="2" key="2">
    <citation type="submission" date="2004-02" db="EMBL/GenBank/DDBJ databases">
        <authorList>
            <consortium name="Genoscope"/>
            <consortium name="Whitehead Institute Centre for Genome Research"/>
        </authorList>
    </citation>
    <scope>NUCLEOTIDE SEQUENCE</scope>
</reference>
<feature type="transmembrane region" description="Helical" evidence="1">
    <location>
        <begin position="61"/>
        <end position="84"/>
    </location>
</feature>
<dbReference type="EMBL" id="CAAE01011541">
    <property type="protein sequence ID" value="CAF93874.1"/>
    <property type="molecule type" value="Genomic_DNA"/>
</dbReference>
<dbReference type="InterPro" id="IPR030417">
    <property type="entry name" value="MS4A"/>
</dbReference>
<proteinExistence type="predicted"/>
<evidence type="ECO:0000313" key="2">
    <source>
        <dbReference type="EMBL" id="CAF93874.1"/>
    </source>
</evidence>
<accession>Q4SZQ8</accession>
<dbReference type="PANTHER" id="PTHR23320">
    <property type="entry name" value="MEMBRANE-SPANNING 4-DOMAINS SUBFAMILY A MS4A -RELATED"/>
    <property type="match status" value="1"/>
</dbReference>
<dbReference type="AlphaFoldDB" id="Q4SZQ8"/>
<organism evidence="2">
    <name type="scientific">Tetraodon nigroviridis</name>
    <name type="common">Spotted green pufferfish</name>
    <name type="synonym">Chelonodon nigroviridis</name>
    <dbReference type="NCBI Taxonomy" id="99883"/>
    <lineage>
        <taxon>Eukaryota</taxon>
        <taxon>Metazoa</taxon>
        <taxon>Chordata</taxon>
        <taxon>Craniata</taxon>
        <taxon>Vertebrata</taxon>
        <taxon>Euteleostomi</taxon>
        <taxon>Actinopterygii</taxon>
        <taxon>Neopterygii</taxon>
        <taxon>Teleostei</taxon>
        <taxon>Neoteleostei</taxon>
        <taxon>Acanthomorphata</taxon>
        <taxon>Eupercaria</taxon>
        <taxon>Tetraodontiformes</taxon>
        <taxon>Tetradontoidea</taxon>
        <taxon>Tetraodontidae</taxon>
        <taxon>Tetraodon</taxon>
    </lineage>
</organism>
<protein>
    <submittedName>
        <fullName evidence="2">(spotted green pufferfish) hypothetical protein</fullName>
    </submittedName>
</protein>
<dbReference type="OrthoDB" id="8958625at2759"/>
<dbReference type="PANTHER" id="PTHR23320:SF143">
    <property type="entry name" value="MEMBRANE-SPANNING 4-DOMAINS SUBFAMILY A MEMBER 4A-LIKE ISOFORM X1"/>
    <property type="match status" value="1"/>
</dbReference>
<sequence>MEEAAAAVQNPLVAITFQKNADRKKKYLEAEPKALGITQIVLSAFQIVCVSVFLGQGLSSWGIDVAFFISSLLVIIAGSVAIAAQNLHLPTLRACLGMQIVACGATLFNIISSMAKYEIMPSYCWYSSYENFTLHYETTCRNIQNNQSHLFVEGMVIQVTLIAIAVTLAAYCCKVANCCAPAPKMPVITVQAGPAQT</sequence>
<reference evidence="2" key="1">
    <citation type="journal article" date="2004" name="Nature">
        <title>Genome duplication in the teleost fish Tetraodon nigroviridis reveals the early vertebrate proto-karyotype.</title>
        <authorList>
            <person name="Jaillon O."/>
            <person name="Aury J.-M."/>
            <person name="Brunet F."/>
            <person name="Petit J.-L."/>
            <person name="Stange-Thomann N."/>
            <person name="Mauceli E."/>
            <person name="Bouneau L."/>
            <person name="Fischer C."/>
            <person name="Ozouf-Costaz C."/>
            <person name="Bernot A."/>
            <person name="Nicaud S."/>
            <person name="Jaffe D."/>
            <person name="Fisher S."/>
            <person name="Lutfalla G."/>
            <person name="Dossat C."/>
            <person name="Segurens B."/>
            <person name="Dasilva C."/>
            <person name="Salanoubat M."/>
            <person name="Levy M."/>
            <person name="Boudet N."/>
            <person name="Castellano S."/>
            <person name="Anthouard V."/>
            <person name="Jubin C."/>
            <person name="Castelli V."/>
            <person name="Katinka M."/>
            <person name="Vacherie B."/>
            <person name="Biemont C."/>
            <person name="Skalli Z."/>
            <person name="Cattolico L."/>
            <person name="Poulain J."/>
            <person name="De Berardinis V."/>
            <person name="Cruaud C."/>
            <person name="Duprat S."/>
            <person name="Brottier P."/>
            <person name="Coutanceau J.-P."/>
            <person name="Gouzy J."/>
            <person name="Parra G."/>
            <person name="Lardier G."/>
            <person name="Chapple C."/>
            <person name="McKernan K.J."/>
            <person name="McEwan P."/>
            <person name="Bosak S."/>
            <person name="Kellis M."/>
            <person name="Volff J.-N."/>
            <person name="Guigo R."/>
            <person name="Zody M.C."/>
            <person name="Mesirov J."/>
            <person name="Lindblad-Toh K."/>
            <person name="Birren B."/>
            <person name="Nusbaum C."/>
            <person name="Kahn D."/>
            <person name="Robinson-Rechavi M."/>
            <person name="Laudet V."/>
            <person name="Schachter V."/>
            <person name="Quetier F."/>
            <person name="Saurin W."/>
            <person name="Scarpelli C."/>
            <person name="Wincker P."/>
            <person name="Lander E.S."/>
            <person name="Weissenbach J."/>
            <person name="Roest Crollius H."/>
        </authorList>
    </citation>
    <scope>NUCLEOTIDE SEQUENCE [LARGE SCALE GENOMIC DNA]</scope>
</reference>
<name>Q4SZQ8_TETNG</name>
<keyword evidence="1" id="KW-0472">Membrane</keyword>
<comment type="caution">
    <text evidence="2">The sequence shown here is derived from an EMBL/GenBank/DDBJ whole genome shotgun (WGS) entry which is preliminary data.</text>
</comment>
<feature type="transmembrane region" description="Helical" evidence="1">
    <location>
        <begin position="150"/>
        <end position="171"/>
    </location>
</feature>
<dbReference type="KEGG" id="tng:GSTEN00009723G001"/>
<gene>
    <name evidence="2" type="ORF">GSTENG00009723001</name>
</gene>